<gene>
    <name evidence="1" type="ORF">BS47DRAFT_1401201</name>
</gene>
<dbReference type="AlphaFoldDB" id="A0A9P6AF92"/>
<protein>
    <submittedName>
        <fullName evidence="1">Uncharacterized protein</fullName>
    </submittedName>
</protein>
<dbReference type="Proteomes" id="UP000886523">
    <property type="component" value="Unassembled WGS sequence"/>
</dbReference>
<evidence type="ECO:0000313" key="2">
    <source>
        <dbReference type="Proteomes" id="UP000886523"/>
    </source>
</evidence>
<accession>A0A9P6AF92</accession>
<reference evidence="1" key="1">
    <citation type="journal article" date="2020" name="Nat. Commun.">
        <title>Large-scale genome sequencing of mycorrhizal fungi provides insights into the early evolution of symbiotic traits.</title>
        <authorList>
            <person name="Miyauchi S."/>
            <person name="Kiss E."/>
            <person name="Kuo A."/>
            <person name="Drula E."/>
            <person name="Kohler A."/>
            <person name="Sanchez-Garcia M."/>
            <person name="Morin E."/>
            <person name="Andreopoulos B."/>
            <person name="Barry K.W."/>
            <person name="Bonito G."/>
            <person name="Buee M."/>
            <person name="Carver A."/>
            <person name="Chen C."/>
            <person name="Cichocki N."/>
            <person name="Clum A."/>
            <person name="Culley D."/>
            <person name="Crous P.W."/>
            <person name="Fauchery L."/>
            <person name="Girlanda M."/>
            <person name="Hayes R.D."/>
            <person name="Keri Z."/>
            <person name="LaButti K."/>
            <person name="Lipzen A."/>
            <person name="Lombard V."/>
            <person name="Magnuson J."/>
            <person name="Maillard F."/>
            <person name="Murat C."/>
            <person name="Nolan M."/>
            <person name="Ohm R.A."/>
            <person name="Pangilinan J."/>
            <person name="Pereira M.F."/>
            <person name="Perotto S."/>
            <person name="Peter M."/>
            <person name="Pfister S."/>
            <person name="Riley R."/>
            <person name="Sitrit Y."/>
            <person name="Stielow J.B."/>
            <person name="Szollosi G."/>
            <person name="Zifcakova L."/>
            <person name="Stursova M."/>
            <person name="Spatafora J.W."/>
            <person name="Tedersoo L."/>
            <person name="Vaario L.M."/>
            <person name="Yamada A."/>
            <person name="Yan M."/>
            <person name="Wang P."/>
            <person name="Xu J."/>
            <person name="Bruns T."/>
            <person name="Baldrian P."/>
            <person name="Vilgalys R."/>
            <person name="Dunand C."/>
            <person name="Henrissat B."/>
            <person name="Grigoriev I.V."/>
            <person name="Hibbett D."/>
            <person name="Nagy L.G."/>
            <person name="Martin F.M."/>
        </authorList>
    </citation>
    <scope>NUCLEOTIDE SEQUENCE</scope>
    <source>
        <strain evidence="1">UP504</strain>
    </source>
</reference>
<dbReference type="EMBL" id="MU129207">
    <property type="protein sequence ID" value="KAF9504641.1"/>
    <property type="molecule type" value="Genomic_DNA"/>
</dbReference>
<evidence type="ECO:0000313" key="1">
    <source>
        <dbReference type="EMBL" id="KAF9504641.1"/>
    </source>
</evidence>
<proteinExistence type="predicted"/>
<keyword evidence="2" id="KW-1185">Reference proteome</keyword>
<name>A0A9P6AF92_9AGAM</name>
<sequence length="124" mass="14316">MTHRVLPHNYQARPYLWLIRSAPKRLYKPTSNQVPPNLFIPKFEPAGLATANKVHGRKFFSVVSVASARLLNRSRASRCSISDEQMSLYSPFPPSLLRRVIKQWSVIGSIATETNAFYWWWNVV</sequence>
<comment type="caution">
    <text evidence="1">The sequence shown here is derived from an EMBL/GenBank/DDBJ whole genome shotgun (WGS) entry which is preliminary data.</text>
</comment>
<organism evidence="1 2">
    <name type="scientific">Hydnum rufescens UP504</name>
    <dbReference type="NCBI Taxonomy" id="1448309"/>
    <lineage>
        <taxon>Eukaryota</taxon>
        <taxon>Fungi</taxon>
        <taxon>Dikarya</taxon>
        <taxon>Basidiomycota</taxon>
        <taxon>Agaricomycotina</taxon>
        <taxon>Agaricomycetes</taxon>
        <taxon>Cantharellales</taxon>
        <taxon>Hydnaceae</taxon>
        <taxon>Hydnum</taxon>
    </lineage>
</organism>